<accession>A0AAW9ZXV3</accession>
<comment type="caution">
    <text evidence="1">The sequence shown here is derived from an EMBL/GenBank/DDBJ whole genome shotgun (WGS) entry which is preliminary data.</text>
</comment>
<feature type="non-terminal residue" evidence="1">
    <location>
        <position position="1"/>
    </location>
</feature>
<evidence type="ECO:0000313" key="2">
    <source>
        <dbReference type="Proteomes" id="UP000548771"/>
    </source>
</evidence>
<evidence type="ECO:0000313" key="1">
    <source>
        <dbReference type="EMBL" id="NMI24526.1"/>
    </source>
</evidence>
<proteinExistence type="predicted"/>
<dbReference type="Proteomes" id="UP000548771">
    <property type="component" value="Unassembled WGS sequence"/>
</dbReference>
<sequence length="189" mass="22421">ESEAHEEQKRMVRAFLSKYEKHDMGYYERPWNKDKGFESLLKLKYEYQWGTEVQFGLVYGKFVRFDIFGRSKDEIQLTDRCPLVAIEIVDTHFHSREAFKVLLETSRNIPLVVAYYFIPVAPRLNCVKKPERSNGYSRIRLQCYIADGSFWFRNERVEEMAGVAPESPDVYYNFIREKLCADGYIRPSN</sequence>
<gene>
    <name evidence="1" type="ORF">E1J24_22550</name>
</gene>
<name>A0AAW9ZXV3_9XANT</name>
<dbReference type="EMBL" id="SMDX01000055">
    <property type="protein sequence ID" value="NMI24526.1"/>
    <property type="molecule type" value="Genomic_DNA"/>
</dbReference>
<organism evidence="1 2">
    <name type="scientific">Xanthomonas hortorum pv. pelargonii</name>
    <dbReference type="NCBI Taxonomy" id="453602"/>
    <lineage>
        <taxon>Bacteria</taxon>
        <taxon>Pseudomonadati</taxon>
        <taxon>Pseudomonadota</taxon>
        <taxon>Gammaproteobacteria</taxon>
        <taxon>Lysobacterales</taxon>
        <taxon>Lysobacteraceae</taxon>
        <taxon>Xanthomonas</taxon>
    </lineage>
</organism>
<dbReference type="RefSeq" id="WP_168960105.1">
    <property type="nucleotide sequence ID" value="NZ_JAMQTU010000192.1"/>
</dbReference>
<reference evidence="2" key="1">
    <citation type="journal article" date="2020" name="Syst. Appl. Microbiol.">
        <title>Clarifying the taxonomy of the causal agent of bacterial leaf spot of lettuce through a polyphasic approach reveals that Xanthomonas cynarae Trebaol et al. 2000 emend. Timilsina et al. 2019 is a later heterotypic synonym of Xanthomonas hortorum Vauterin et al. 1995.</title>
        <authorList>
            <person name="Moriniere L."/>
            <person name="Burlet A."/>
            <person name="Rosenthal E.R."/>
            <person name="Nesme X."/>
            <person name="Portier P."/>
            <person name="Bull C.T."/>
            <person name="Lavire C."/>
            <person name="Fischer-Le Saux M."/>
            <person name="Bertolla F."/>
        </authorList>
    </citation>
    <scope>NUCLEOTIDE SEQUENCE [LARGE SCALE GENOMIC DNA]</scope>
    <source>
        <strain evidence="2">CFBP2533</strain>
    </source>
</reference>
<protein>
    <submittedName>
        <fullName evidence="1">Uncharacterized protein</fullName>
    </submittedName>
</protein>
<dbReference type="AlphaFoldDB" id="A0AAW9ZXV3"/>